<dbReference type="SMART" id="SM00033">
    <property type="entry name" value="CH"/>
    <property type="match status" value="1"/>
</dbReference>
<dbReference type="Ensembl" id="ENSCCRT00000131127.1">
    <property type="protein sequence ID" value="ENSCCRP00000159960.1"/>
    <property type="gene ID" value="ENSCCRG00000065088.1"/>
</dbReference>
<dbReference type="PANTHER" id="PTHR48051:SF38">
    <property type="entry name" value="LEUCINE RICH REPEATS AND CALPONIN HOMOLOGY DOMAIN CONTAINING 1"/>
    <property type="match status" value="1"/>
</dbReference>
<name>A0A9J8C3M5_CYPCA</name>
<feature type="coiled-coil region" evidence="3">
    <location>
        <begin position="524"/>
        <end position="551"/>
    </location>
</feature>
<dbReference type="SUPFAM" id="SSF47576">
    <property type="entry name" value="Calponin-homology domain, CH-domain"/>
    <property type="match status" value="1"/>
</dbReference>
<proteinExistence type="predicted"/>
<reference evidence="6" key="1">
    <citation type="submission" date="2025-08" db="UniProtKB">
        <authorList>
            <consortium name="Ensembl"/>
        </authorList>
    </citation>
    <scope>IDENTIFICATION</scope>
</reference>
<dbReference type="SUPFAM" id="SSF52058">
    <property type="entry name" value="L domain-like"/>
    <property type="match status" value="1"/>
</dbReference>
<evidence type="ECO:0000256" key="4">
    <source>
        <dbReference type="SAM" id="MobiDB-lite"/>
    </source>
</evidence>
<sequence length="655" mass="72326">MATLGPEPRPHSQLPSAALQTNLSGLGSSTNLPLNRGLERALEDAANSGFLNLSARKLKEFPRTASNYDLTDTVEADLSKNRLMDIPSEVCHLVSLEMLNLYHNCIKSIPDTIISLQSLTCLNISRNQLSVLPACVCGLPLRVLNASNNKLNALPESIGQLTNLMELDVSCNEITALPRHTGQLKALRELNVHRNLLCVLPEDLADLPLVKFDFSCNKVSTIPVCYRKMTQLQSLQLENNPLQSPPAQICMKGKIHIFKYLTMEACRSDKMVDALYLPVTDRLSLTRPTNGSTEDIDQHKKLDSDSGVGSDNGDKRLSATEPSDEDSLSLNVPMTNITEEEGLSKDDSSEHISALTGDRSSSESLKEHLSYRDSTLSSPFVNYIKGRGADFDEPLRIEEDSNWTSEQTSKVNMINQLKEAVEMLQDPNRVNMNSADLSGIKLYPVEMATVDESLNGQESDEGQATPKGDVIGQEGSGDICENQVTKSEDKNPVSSPTLSSPPFGLKPRSVFFRTHKTLESVDPQFTMRRKMEQLREELELIEQLRESIESRLKVVLPEDLGSSLMDGVVLCHLVNHIRPRSVASIHVPSPAVPKLSMAKCRRNVENFLDACRKMGVPEDKLCLPHHILEEKGLIKVGITVQALLDETSASETLIT</sequence>
<keyword evidence="2" id="KW-0677">Repeat</keyword>
<keyword evidence="1" id="KW-0433">Leucine-rich repeat</keyword>
<evidence type="ECO:0000256" key="1">
    <source>
        <dbReference type="ARBA" id="ARBA00022614"/>
    </source>
</evidence>
<dbReference type="PANTHER" id="PTHR48051">
    <property type="match status" value="1"/>
</dbReference>
<dbReference type="Pfam" id="PF00307">
    <property type="entry name" value="CH"/>
    <property type="match status" value="1"/>
</dbReference>
<dbReference type="InterPro" id="IPR050216">
    <property type="entry name" value="LRR_domain-containing"/>
</dbReference>
<dbReference type="CDD" id="cd21271">
    <property type="entry name" value="CH_LRCH2"/>
    <property type="match status" value="1"/>
</dbReference>
<evidence type="ECO:0000313" key="6">
    <source>
        <dbReference type="Ensembl" id="ENSCCRP00000159960.1"/>
    </source>
</evidence>
<dbReference type="SMART" id="SM00364">
    <property type="entry name" value="LRR_BAC"/>
    <property type="match status" value="5"/>
</dbReference>
<feature type="region of interest" description="Disordered" evidence="4">
    <location>
        <begin position="284"/>
        <end position="366"/>
    </location>
</feature>
<keyword evidence="7" id="KW-1185">Reference proteome</keyword>
<dbReference type="AlphaFoldDB" id="A0A9J8C3M5"/>
<feature type="region of interest" description="Disordered" evidence="4">
    <location>
        <begin position="454"/>
        <end position="477"/>
    </location>
</feature>
<dbReference type="Gene3D" id="3.80.10.10">
    <property type="entry name" value="Ribonuclease Inhibitor"/>
    <property type="match status" value="2"/>
</dbReference>
<reference evidence="6" key="2">
    <citation type="submission" date="2025-09" db="UniProtKB">
        <authorList>
            <consortium name="Ensembl"/>
        </authorList>
    </citation>
    <scope>IDENTIFICATION</scope>
</reference>
<dbReference type="GeneTree" id="ENSGT00940000159528"/>
<dbReference type="InterPro" id="IPR001715">
    <property type="entry name" value="CH_dom"/>
</dbReference>
<organism evidence="6 7">
    <name type="scientific">Cyprinus carpio carpio</name>
    <dbReference type="NCBI Taxonomy" id="630221"/>
    <lineage>
        <taxon>Eukaryota</taxon>
        <taxon>Metazoa</taxon>
        <taxon>Chordata</taxon>
        <taxon>Craniata</taxon>
        <taxon>Vertebrata</taxon>
        <taxon>Euteleostomi</taxon>
        <taxon>Actinopterygii</taxon>
        <taxon>Neopterygii</taxon>
        <taxon>Teleostei</taxon>
        <taxon>Ostariophysi</taxon>
        <taxon>Cypriniformes</taxon>
        <taxon>Cyprinidae</taxon>
        <taxon>Cyprininae</taxon>
        <taxon>Cyprinus</taxon>
    </lineage>
</organism>
<dbReference type="Proteomes" id="UP001108240">
    <property type="component" value="Unplaced"/>
</dbReference>
<dbReference type="PROSITE" id="PS51450">
    <property type="entry name" value="LRR"/>
    <property type="match status" value="1"/>
</dbReference>
<dbReference type="Gene3D" id="1.10.418.10">
    <property type="entry name" value="Calponin-like domain"/>
    <property type="match status" value="1"/>
</dbReference>
<dbReference type="InterPro" id="IPR003591">
    <property type="entry name" value="Leu-rich_rpt_typical-subtyp"/>
</dbReference>
<feature type="compositionally biased region" description="Polar residues" evidence="4">
    <location>
        <begin position="328"/>
        <end position="337"/>
    </location>
</feature>
<accession>A0A9J8C3M5</accession>
<dbReference type="InterPro" id="IPR001611">
    <property type="entry name" value="Leu-rich_rpt"/>
</dbReference>
<evidence type="ECO:0000313" key="7">
    <source>
        <dbReference type="Proteomes" id="UP001108240"/>
    </source>
</evidence>
<protein>
    <submittedName>
        <fullName evidence="6">Leucine rich repeats and calponin homology domain containing 1</fullName>
    </submittedName>
</protein>
<keyword evidence="3" id="KW-0175">Coiled coil</keyword>
<feature type="domain" description="Calponin-homology (CH)" evidence="5">
    <location>
        <begin position="534"/>
        <end position="647"/>
    </location>
</feature>
<dbReference type="FunFam" id="3.80.10.10:FF:000007">
    <property type="entry name" value="Leucine-rich repeat and calponin homology domain-containing protein 1 isoform 3"/>
    <property type="match status" value="1"/>
</dbReference>
<evidence type="ECO:0000256" key="3">
    <source>
        <dbReference type="SAM" id="Coils"/>
    </source>
</evidence>
<dbReference type="InterPro" id="IPR032675">
    <property type="entry name" value="LRR_dom_sf"/>
</dbReference>
<dbReference type="SMART" id="SM00369">
    <property type="entry name" value="LRR_TYP"/>
    <property type="match status" value="5"/>
</dbReference>
<evidence type="ECO:0000256" key="2">
    <source>
        <dbReference type="ARBA" id="ARBA00022737"/>
    </source>
</evidence>
<dbReference type="Pfam" id="PF13855">
    <property type="entry name" value="LRR_8"/>
    <property type="match status" value="2"/>
</dbReference>
<dbReference type="InterPro" id="IPR036872">
    <property type="entry name" value="CH_dom_sf"/>
</dbReference>
<evidence type="ECO:0000259" key="5">
    <source>
        <dbReference type="PROSITE" id="PS50021"/>
    </source>
</evidence>
<dbReference type="PROSITE" id="PS50021">
    <property type="entry name" value="CH"/>
    <property type="match status" value="1"/>
</dbReference>
<dbReference type="GO" id="GO:0005737">
    <property type="term" value="C:cytoplasm"/>
    <property type="evidence" value="ECO:0007669"/>
    <property type="project" value="TreeGrafter"/>
</dbReference>
<dbReference type="FunFam" id="1.10.418.10:FF:000021">
    <property type="entry name" value="Leucine-rich repeat and calponin homology domain-containing protein 1 isoform 3"/>
    <property type="match status" value="1"/>
</dbReference>